<dbReference type="Gene3D" id="3.40.50.300">
    <property type="entry name" value="P-loop containing nucleotide triphosphate hydrolases"/>
    <property type="match status" value="1"/>
</dbReference>
<organism evidence="2">
    <name type="scientific">marine sediment metagenome</name>
    <dbReference type="NCBI Taxonomy" id="412755"/>
    <lineage>
        <taxon>unclassified sequences</taxon>
        <taxon>metagenomes</taxon>
        <taxon>ecological metagenomes</taxon>
    </lineage>
</organism>
<comment type="caution">
    <text evidence="2">The sequence shown here is derived from an EMBL/GenBank/DDBJ whole genome shotgun (WGS) entry which is preliminary data.</text>
</comment>
<dbReference type="GO" id="GO:0005794">
    <property type="term" value="C:Golgi apparatus"/>
    <property type="evidence" value="ECO:0007669"/>
    <property type="project" value="TreeGrafter"/>
</dbReference>
<proteinExistence type="predicted"/>
<gene>
    <name evidence="2" type="ORF">LCGC14_2625080</name>
</gene>
<protein>
    <recommendedName>
        <fullName evidence="3">Sulfotransferase domain-containing protein</fullName>
    </recommendedName>
</protein>
<name>A0A0F9CCY6_9ZZZZ</name>
<feature type="non-terminal residue" evidence="2">
    <location>
        <position position="239"/>
    </location>
</feature>
<dbReference type="SUPFAM" id="SSF52540">
    <property type="entry name" value="P-loop containing nucleoside triphosphate hydrolases"/>
    <property type="match status" value="1"/>
</dbReference>
<evidence type="ECO:0000313" key="2">
    <source>
        <dbReference type="EMBL" id="KKL03546.1"/>
    </source>
</evidence>
<evidence type="ECO:0008006" key="3">
    <source>
        <dbReference type="Google" id="ProtNLM"/>
    </source>
</evidence>
<evidence type="ECO:0000256" key="1">
    <source>
        <dbReference type="ARBA" id="ARBA00022679"/>
    </source>
</evidence>
<dbReference type="Pfam" id="PF13469">
    <property type="entry name" value="Sulfotransfer_3"/>
    <property type="match status" value="1"/>
</dbReference>
<keyword evidence="1" id="KW-0808">Transferase</keyword>
<dbReference type="GO" id="GO:0008476">
    <property type="term" value="F:protein-tyrosine sulfotransferase activity"/>
    <property type="evidence" value="ECO:0007669"/>
    <property type="project" value="InterPro"/>
</dbReference>
<accession>A0A0F9CCY6</accession>
<reference evidence="2" key="1">
    <citation type="journal article" date="2015" name="Nature">
        <title>Complex archaea that bridge the gap between prokaryotes and eukaryotes.</title>
        <authorList>
            <person name="Spang A."/>
            <person name="Saw J.H."/>
            <person name="Jorgensen S.L."/>
            <person name="Zaremba-Niedzwiedzka K."/>
            <person name="Martijn J."/>
            <person name="Lind A.E."/>
            <person name="van Eijk R."/>
            <person name="Schleper C."/>
            <person name="Guy L."/>
            <person name="Ettema T.J."/>
        </authorList>
    </citation>
    <scope>NUCLEOTIDE SEQUENCE</scope>
</reference>
<dbReference type="PANTHER" id="PTHR12788">
    <property type="entry name" value="PROTEIN-TYROSINE SULFOTRANSFERASE 2"/>
    <property type="match status" value="1"/>
</dbReference>
<dbReference type="EMBL" id="LAZR01044885">
    <property type="protein sequence ID" value="KKL03546.1"/>
    <property type="molecule type" value="Genomic_DNA"/>
</dbReference>
<dbReference type="AlphaFoldDB" id="A0A0F9CCY6"/>
<sequence>MDDATRGRRLIFVGGSPRSGTTLVQNILDSHPDIFGAPEFLHLPDIMNLRKKLYGSIDRGWIDLICSYDDVDKNICTQIENFFLPLADKQECRFYSEKTPGNVLIFNDLLKLFPGAHFINVVRDPRAIIASMLKVGERGKKEGWKTHDFTHSIPAGVDYIGKCFHEGSVCSKSTPERVLTIVYERLVSNTDTETKRICKFLKIGWSDEMLNPEGKKHLGEKAICNKVWYEKKRFNSNPE</sequence>
<dbReference type="InterPro" id="IPR027417">
    <property type="entry name" value="P-loop_NTPase"/>
</dbReference>
<dbReference type="InterPro" id="IPR026634">
    <property type="entry name" value="TPST-like"/>
</dbReference>
<dbReference type="PANTHER" id="PTHR12788:SF10">
    <property type="entry name" value="PROTEIN-TYROSINE SULFOTRANSFERASE"/>
    <property type="match status" value="1"/>
</dbReference>